<feature type="region of interest" description="Disordered" evidence="3">
    <location>
        <begin position="72"/>
        <end position="103"/>
    </location>
</feature>
<dbReference type="InterPro" id="IPR015424">
    <property type="entry name" value="PyrdxlP-dep_Trfase"/>
</dbReference>
<keyword evidence="4" id="KW-0032">Aminotransferase</keyword>
<dbReference type="InterPro" id="IPR015422">
    <property type="entry name" value="PyrdxlP-dep_Trfase_small"/>
</dbReference>
<feature type="compositionally biased region" description="Polar residues" evidence="3">
    <location>
        <begin position="84"/>
        <end position="95"/>
    </location>
</feature>
<evidence type="ECO:0000313" key="4">
    <source>
        <dbReference type="EMBL" id="KAF2645987.1"/>
    </source>
</evidence>
<dbReference type="GO" id="GO:0008483">
    <property type="term" value="F:transaminase activity"/>
    <property type="evidence" value="ECO:0007669"/>
    <property type="project" value="UniProtKB-KW"/>
</dbReference>
<dbReference type="GO" id="GO:0005829">
    <property type="term" value="C:cytosol"/>
    <property type="evidence" value="ECO:0007669"/>
    <property type="project" value="TreeGrafter"/>
</dbReference>
<organism evidence="4 5">
    <name type="scientific">Massarina eburnea CBS 473.64</name>
    <dbReference type="NCBI Taxonomy" id="1395130"/>
    <lineage>
        <taxon>Eukaryota</taxon>
        <taxon>Fungi</taxon>
        <taxon>Dikarya</taxon>
        <taxon>Ascomycota</taxon>
        <taxon>Pezizomycotina</taxon>
        <taxon>Dothideomycetes</taxon>
        <taxon>Pleosporomycetidae</taxon>
        <taxon>Pleosporales</taxon>
        <taxon>Massarineae</taxon>
        <taxon>Massarinaceae</taxon>
        <taxon>Massarina</taxon>
    </lineage>
</organism>
<evidence type="ECO:0000256" key="1">
    <source>
        <dbReference type="ARBA" id="ARBA00008954"/>
    </source>
</evidence>
<dbReference type="NCBIfam" id="NF005685">
    <property type="entry name" value="PRK07483.1"/>
    <property type="match status" value="1"/>
</dbReference>
<dbReference type="GO" id="GO:0030170">
    <property type="term" value="F:pyridoxal phosphate binding"/>
    <property type="evidence" value="ECO:0007669"/>
    <property type="project" value="InterPro"/>
</dbReference>
<keyword evidence="4" id="KW-0808">Transferase</keyword>
<dbReference type="Pfam" id="PF00202">
    <property type="entry name" value="Aminotran_3"/>
    <property type="match status" value="1"/>
</dbReference>
<evidence type="ECO:0000313" key="5">
    <source>
        <dbReference type="Proteomes" id="UP000799753"/>
    </source>
</evidence>
<dbReference type="PANTHER" id="PTHR43094:SF1">
    <property type="entry name" value="AMINOTRANSFERASE CLASS-III"/>
    <property type="match status" value="1"/>
</dbReference>
<evidence type="ECO:0000256" key="3">
    <source>
        <dbReference type="SAM" id="MobiDB-lite"/>
    </source>
</evidence>
<dbReference type="Proteomes" id="UP000799753">
    <property type="component" value="Unassembled WGS sequence"/>
</dbReference>
<dbReference type="OrthoDB" id="5419315at2759"/>
<accession>A0A6A6SG31</accession>
<dbReference type="Gene3D" id="3.40.640.10">
    <property type="entry name" value="Type I PLP-dependent aspartate aminotransferase-like (Major domain)"/>
    <property type="match status" value="1"/>
</dbReference>
<dbReference type="Gene3D" id="3.90.1150.10">
    <property type="entry name" value="Aspartate Aminotransferase, domain 1"/>
    <property type="match status" value="1"/>
</dbReference>
<dbReference type="SUPFAM" id="SSF53383">
    <property type="entry name" value="PLP-dependent transferases"/>
    <property type="match status" value="1"/>
</dbReference>
<keyword evidence="2" id="KW-0663">Pyridoxal phosphate</keyword>
<proteinExistence type="inferred from homology"/>
<dbReference type="PROSITE" id="PS00600">
    <property type="entry name" value="AA_TRANSFER_CLASS_3"/>
    <property type="match status" value="1"/>
</dbReference>
<protein>
    <submittedName>
        <fullName evidence="4">Aminotransferase class 3</fullName>
    </submittedName>
</protein>
<evidence type="ECO:0000256" key="2">
    <source>
        <dbReference type="ARBA" id="ARBA00022898"/>
    </source>
</evidence>
<dbReference type="EMBL" id="MU006777">
    <property type="protein sequence ID" value="KAF2645987.1"/>
    <property type="molecule type" value="Genomic_DNA"/>
</dbReference>
<dbReference type="InterPro" id="IPR015421">
    <property type="entry name" value="PyrdxlP-dep_Trfase_major"/>
</dbReference>
<keyword evidence="5" id="KW-1185">Reference proteome</keyword>
<reference evidence="4" key="1">
    <citation type="journal article" date="2020" name="Stud. Mycol.">
        <title>101 Dothideomycetes genomes: a test case for predicting lifestyles and emergence of pathogens.</title>
        <authorList>
            <person name="Haridas S."/>
            <person name="Albert R."/>
            <person name="Binder M."/>
            <person name="Bloem J."/>
            <person name="Labutti K."/>
            <person name="Salamov A."/>
            <person name="Andreopoulos B."/>
            <person name="Baker S."/>
            <person name="Barry K."/>
            <person name="Bills G."/>
            <person name="Bluhm B."/>
            <person name="Cannon C."/>
            <person name="Castanera R."/>
            <person name="Culley D."/>
            <person name="Daum C."/>
            <person name="Ezra D."/>
            <person name="Gonzalez J."/>
            <person name="Henrissat B."/>
            <person name="Kuo A."/>
            <person name="Liang C."/>
            <person name="Lipzen A."/>
            <person name="Lutzoni F."/>
            <person name="Magnuson J."/>
            <person name="Mondo S."/>
            <person name="Nolan M."/>
            <person name="Ohm R."/>
            <person name="Pangilinan J."/>
            <person name="Park H.-J."/>
            <person name="Ramirez L."/>
            <person name="Alfaro M."/>
            <person name="Sun H."/>
            <person name="Tritt A."/>
            <person name="Yoshinaga Y."/>
            <person name="Zwiers L.-H."/>
            <person name="Turgeon B."/>
            <person name="Goodwin S."/>
            <person name="Spatafora J."/>
            <person name="Crous P."/>
            <person name="Grigoriev I."/>
        </authorList>
    </citation>
    <scope>NUCLEOTIDE SEQUENCE</scope>
    <source>
        <strain evidence="4">CBS 473.64</strain>
    </source>
</reference>
<dbReference type="InterPro" id="IPR049704">
    <property type="entry name" value="Aminotrans_3_PPA_site"/>
</dbReference>
<dbReference type="InterPro" id="IPR005814">
    <property type="entry name" value="Aminotrans_3"/>
</dbReference>
<dbReference type="CDD" id="cd00610">
    <property type="entry name" value="OAT_like"/>
    <property type="match status" value="1"/>
</dbReference>
<comment type="similarity">
    <text evidence="1">Belongs to the class-III pyridoxal-phosphate-dependent aminotransferase family.</text>
</comment>
<dbReference type="AlphaFoldDB" id="A0A6A6SG31"/>
<gene>
    <name evidence="4" type="ORF">P280DRAFT_465730</name>
</gene>
<dbReference type="PANTHER" id="PTHR43094">
    <property type="entry name" value="AMINOTRANSFERASE"/>
    <property type="match status" value="1"/>
</dbReference>
<sequence>MNPLGLPAYSRCPPDLAPFTWPEIHYRKAIPESHSQVPTKPNKEPRTQLNHFFLSMTATPMSHHTTNMTASAAPEITPPIPHPESSTKQQVSNPPETSPTRPPALLHRSFTELPHKVIRASGNTLHLSNGRRILDACGGAAVAIIGHGNAEVIQSTTEQMHRVSYVHTMSYTTSSSEELAQCILKPFGASTFDHGLTKAFFVGSGSEANDAAMKCARQYWFEKGEVKRRVYVARKKAYHGNTLGAMSVSSILPRKVPYDDVLLPNVAFVSAADAYHGLVGKETEREYVGRLVDELEDEFLRLGPENVVSFIGETVSGAAMGAMPAPKGYWQAVRALCTKYNILLHLDEVMCGMGRMGTYFAFEQEGIQPDIVTIGKGLGGGYAPIAGMLINDKIVSGLRQGSSTFNHGQTYQAHPVSCATALAVQKIVKREGLVARSAAIGKKLERMLSEAFEGCEYVGDIRGGGTFWGIEFVKDRETRLPFSKVGLGSAIQLQAFELGVAVYPGSGTADGVLGDHVLLAPPYTATEEELQMAVDVLKQAYEMAVVQYAEEELELRYKMKL</sequence>
<name>A0A6A6SG31_9PLEO</name>